<proteinExistence type="predicted"/>
<comment type="caution">
    <text evidence="2">The sequence shown here is derived from an EMBL/GenBank/DDBJ whole genome shotgun (WGS) entry which is preliminary data.</text>
</comment>
<evidence type="ECO:0000313" key="3">
    <source>
        <dbReference type="Proteomes" id="UP000226106"/>
    </source>
</evidence>
<accession>A0A9X7ASG7</accession>
<dbReference type="AlphaFoldDB" id="A0A9X7ASG7"/>
<sequence length="240" mass="27408">MVSLIDLSKKAQIVLEKKEIFGEKAQVAVVDDISISMETLYMNGTMQELNDRLLSIGMNLDVDKSIDVFAFGKHSHEIGTVTEGNYQGFINNVLLRKVSLESYTYYAGVMDRIVKKYGQPVQKQGFLSRLIGSKPAEKPTVPTLVFFVTDGDNFDKDEAEKIIRESSNQAIFWQFIGIGRAKFEFLDKLNKMSGRFLDNANFFHVNDLRQISDEEFMNRVLNEFPQWIKEARNKGVLQEG</sequence>
<reference evidence="2 3" key="1">
    <citation type="submission" date="2017-09" db="EMBL/GenBank/DDBJ databases">
        <title>Large-scale bioinformatics analysis of Bacillus genomes uncovers conserved roles of natural products in bacterial physiology.</title>
        <authorList>
            <consortium name="Agbiome Team Llc"/>
            <person name="Bleich R.M."/>
            <person name="Grubbs K.J."/>
            <person name="Santa Maria K.C."/>
            <person name="Allen S.E."/>
            <person name="Farag S."/>
            <person name="Shank E.A."/>
            <person name="Bowers A."/>
        </authorList>
    </citation>
    <scope>NUCLEOTIDE SEQUENCE [LARGE SCALE GENOMIC DNA]</scope>
    <source>
        <strain evidence="2 3">AFS065400</strain>
    </source>
</reference>
<feature type="domain" description="VWFA" evidence="1">
    <location>
        <begin position="26"/>
        <end position="220"/>
    </location>
</feature>
<evidence type="ECO:0000259" key="1">
    <source>
        <dbReference type="PROSITE" id="PS50234"/>
    </source>
</evidence>
<protein>
    <recommendedName>
        <fullName evidence="1">VWFA domain-containing protein</fullName>
    </recommendedName>
</protein>
<dbReference type="Proteomes" id="UP000226106">
    <property type="component" value="Unassembled WGS sequence"/>
</dbReference>
<dbReference type="Gene3D" id="3.40.50.410">
    <property type="entry name" value="von Willebrand factor, type A domain"/>
    <property type="match status" value="1"/>
</dbReference>
<dbReference type="InterPro" id="IPR036465">
    <property type="entry name" value="vWFA_dom_sf"/>
</dbReference>
<dbReference type="SUPFAM" id="SSF53300">
    <property type="entry name" value="vWA-like"/>
    <property type="match status" value="1"/>
</dbReference>
<dbReference type="Pfam" id="PF10138">
    <property type="entry name" value="vWA-TerF-like"/>
    <property type="match status" value="1"/>
</dbReference>
<evidence type="ECO:0000313" key="2">
    <source>
        <dbReference type="EMBL" id="PFT50925.1"/>
    </source>
</evidence>
<dbReference type="InterPro" id="IPR019303">
    <property type="entry name" value="vWA_TerF_C"/>
</dbReference>
<dbReference type="InterPro" id="IPR002035">
    <property type="entry name" value="VWF_A"/>
</dbReference>
<dbReference type="EMBL" id="NVCO01000007">
    <property type="protein sequence ID" value="PFT50925.1"/>
    <property type="molecule type" value="Genomic_DNA"/>
</dbReference>
<dbReference type="RefSeq" id="WP_098640191.1">
    <property type="nucleotide sequence ID" value="NZ_NVCO01000007.1"/>
</dbReference>
<name>A0A9X7ASG7_BACTU</name>
<dbReference type="PROSITE" id="PS50234">
    <property type="entry name" value="VWFA"/>
    <property type="match status" value="1"/>
</dbReference>
<gene>
    <name evidence="2" type="ORF">COK72_02285</name>
</gene>
<organism evidence="2 3">
    <name type="scientific">Bacillus thuringiensis</name>
    <dbReference type="NCBI Taxonomy" id="1428"/>
    <lineage>
        <taxon>Bacteria</taxon>
        <taxon>Bacillati</taxon>
        <taxon>Bacillota</taxon>
        <taxon>Bacilli</taxon>
        <taxon>Bacillales</taxon>
        <taxon>Bacillaceae</taxon>
        <taxon>Bacillus</taxon>
        <taxon>Bacillus cereus group</taxon>
    </lineage>
</organism>